<reference evidence="3 4" key="1">
    <citation type="submission" date="2019-06" db="EMBL/GenBank/DDBJ databases">
        <title>Whole genome sequence for Rhodospirillaceae sp. R148.</title>
        <authorList>
            <person name="Wang G."/>
        </authorList>
    </citation>
    <scope>NUCLEOTIDE SEQUENCE [LARGE SCALE GENOMIC DNA]</scope>
    <source>
        <strain evidence="3 4">R148</strain>
    </source>
</reference>
<feature type="domain" description="GST C-terminal" evidence="2">
    <location>
        <begin position="88"/>
        <end position="207"/>
    </location>
</feature>
<dbReference type="OrthoDB" id="7583243at2"/>
<gene>
    <name evidence="3" type="ORF">FKG95_22445</name>
</gene>
<dbReference type="EMBL" id="VHSH01000009">
    <property type="protein sequence ID" value="TQV75687.1"/>
    <property type="molecule type" value="Genomic_DNA"/>
</dbReference>
<dbReference type="AlphaFoldDB" id="A0A545TEN7"/>
<feature type="domain" description="GST N-terminal" evidence="1">
    <location>
        <begin position="1"/>
        <end position="82"/>
    </location>
</feature>
<dbReference type="PROSITE" id="PS50404">
    <property type="entry name" value="GST_NTER"/>
    <property type="match status" value="1"/>
</dbReference>
<sequence length="214" mass="24236">MTTLFHAPLTCSLAARFAAAEGDVPLDISYLNLRTKELEAGGSLFDVNPLGQVAALQLGDGSLLTETSTVLLWIQSQSGNADFRVDPDDPDYFQLLRWIAFCATELHKGLFRVLFYQEATDKVKDRVRRLAPLRFKTLEQHLADRNYLLGERFTAADAYLTWFFVLSGKAQLDHGIYPNLESYRRRALSRPAIRDLIDQDRKKDREMGQGILPA</sequence>
<name>A0A545TEN7_9PROT</name>
<evidence type="ECO:0000313" key="4">
    <source>
        <dbReference type="Proteomes" id="UP000315252"/>
    </source>
</evidence>
<dbReference type="Proteomes" id="UP000315252">
    <property type="component" value="Unassembled WGS sequence"/>
</dbReference>
<accession>A0A545TEN7</accession>
<dbReference type="InterPro" id="IPR036249">
    <property type="entry name" value="Thioredoxin-like_sf"/>
</dbReference>
<dbReference type="SUPFAM" id="SSF47616">
    <property type="entry name" value="GST C-terminal domain-like"/>
    <property type="match status" value="1"/>
</dbReference>
<evidence type="ECO:0000313" key="3">
    <source>
        <dbReference type="EMBL" id="TQV75687.1"/>
    </source>
</evidence>
<organism evidence="3 4">
    <name type="scientific">Denitrobaculum tricleocarpae</name>
    <dbReference type="NCBI Taxonomy" id="2591009"/>
    <lineage>
        <taxon>Bacteria</taxon>
        <taxon>Pseudomonadati</taxon>
        <taxon>Pseudomonadota</taxon>
        <taxon>Alphaproteobacteria</taxon>
        <taxon>Rhodospirillales</taxon>
        <taxon>Rhodospirillaceae</taxon>
        <taxon>Denitrobaculum</taxon>
    </lineage>
</organism>
<dbReference type="Pfam" id="PF00043">
    <property type="entry name" value="GST_C"/>
    <property type="match status" value="1"/>
</dbReference>
<dbReference type="SUPFAM" id="SSF52833">
    <property type="entry name" value="Thioredoxin-like"/>
    <property type="match status" value="1"/>
</dbReference>
<comment type="caution">
    <text evidence="3">The sequence shown here is derived from an EMBL/GenBank/DDBJ whole genome shotgun (WGS) entry which is preliminary data.</text>
</comment>
<dbReference type="RefSeq" id="WP_142898676.1">
    <property type="nucleotide sequence ID" value="NZ_ML660060.1"/>
</dbReference>
<dbReference type="InterPro" id="IPR004046">
    <property type="entry name" value="GST_C"/>
</dbReference>
<dbReference type="InterPro" id="IPR004045">
    <property type="entry name" value="Glutathione_S-Trfase_N"/>
</dbReference>
<dbReference type="InterPro" id="IPR010987">
    <property type="entry name" value="Glutathione-S-Trfase_C-like"/>
</dbReference>
<evidence type="ECO:0000259" key="2">
    <source>
        <dbReference type="PROSITE" id="PS50405"/>
    </source>
</evidence>
<keyword evidence="4" id="KW-1185">Reference proteome</keyword>
<evidence type="ECO:0008006" key="5">
    <source>
        <dbReference type="Google" id="ProtNLM"/>
    </source>
</evidence>
<protein>
    <recommendedName>
        <fullName evidence="5">Glutathione S-transferase</fullName>
    </recommendedName>
</protein>
<dbReference type="PANTHER" id="PTHR44051:SF8">
    <property type="entry name" value="GLUTATHIONE S-TRANSFERASE GSTA"/>
    <property type="match status" value="1"/>
</dbReference>
<dbReference type="Gene3D" id="3.40.30.10">
    <property type="entry name" value="Glutaredoxin"/>
    <property type="match status" value="1"/>
</dbReference>
<dbReference type="PANTHER" id="PTHR44051">
    <property type="entry name" value="GLUTATHIONE S-TRANSFERASE-RELATED"/>
    <property type="match status" value="1"/>
</dbReference>
<dbReference type="PROSITE" id="PS50405">
    <property type="entry name" value="GST_CTER"/>
    <property type="match status" value="1"/>
</dbReference>
<evidence type="ECO:0000259" key="1">
    <source>
        <dbReference type="PROSITE" id="PS50404"/>
    </source>
</evidence>
<dbReference type="Gene3D" id="1.20.1050.10">
    <property type="match status" value="1"/>
</dbReference>
<dbReference type="CDD" id="cd03057">
    <property type="entry name" value="GST_N_Beta"/>
    <property type="match status" value="1"/>
</dbReference>
<proteinExistence type="predicted"/>
<dbReference type="InterPro" id="IPR036282">
    <property type="entry name" value="Glutathione-S-Trfase_C_sf"/>
</dbReference>